<dbReference type="Proteomes" id="UP000184074">
    <property type="component" value="Unassembled WGS sequence"/>
</dbReference>
<evidence type="ECO:0000313" key="3">
    <source>
        <dbReference type="Proteomes" id="UP000184074"/>
    </source>
</evidence>
<dbReference type="EMBL" id="FQXB01000001">
    <property type="protein sequence ID" value="SHG58759.1"/>
    <property type="molecule type" value="Genomic_DNA"/>
</dbReference>
<evidence type="ECO:0000313" key="2">
    <source>
        <dbReference type="EMBL" id="SHG58759.1"/>
    </source>
</evidence>
<dbReference type="Pfam" id="PF13403">
    <property type="entry name" value="Hint_2"/>
    <property type="match status" value="1"/>
</dbReference>
<dbReference type="STRING" id="1508389.SAMN05444003_0039"/>
<evidence type="ECO:0000259" key="1">
    <source>
        <dbReference type="Pfam" id="PF13403"/>
    </source>
</evidence>
<accession>A0A1M5L1Y0</accession>
<dbReference type="InterPro" id="IPR028992">
    <property type="entry name" value="Hedgehog/Intein_dom"/>
</dbReference>
<proteinExistence type="predicted"/>
<sequence>MSLNESESALLQRIAAQVVQPAARAPIDVAEPEIDLDVVEQPSVEKLWDFAGFGPKSRILTSFGYVPMEALRRRDPIKTFDGRFLEVEKVDEIRLDRRYLIDHPEAQPIRLPKNSVGGVAPNTDLYVSGAQKLRSTDRTGETVTAEDMIGRAGIMRKSHGYFTYYRFHCGQACTVQIDGLWCEIAGPDA</sequence>
<dbReference type="RefSeq" id="WP_072898369.1">
    <property type="nucleotide sequence ID" value="NZ_FQXB01000001.1"/>
</dbReference>
<feature type="domain" description="Hedgehog/Intein (Hint)" evidence="1">
    <location>
        <begin position="52"/>
        <end position="184"/>
    </location>
</feature>
<dbReference type="OrthoDB" id="7835405at2"/>
<dbReference type="AlphaFoldDB" id="A0A1M5L1Y0"/>
<organism evidence="2 3">
    <name type="scientific">Cognatiyoonia sediminum</name>
    <dbReference type="NCBI Taxonomy" id="1508389"/>
    <lineage>
        <taxon>Bacteria</taxon>
        <taxon>Pseudomonadati</taxon>
        <taxon>Pseudomonadota</taxon>
        <taxon>Alphaproteobacteria</taxon>
        <taxon>Rhodobacterales</taxon>
        <taxon>Paracoccaceae</taxon>
        <taxon>Cognatiyoonia</taxon>
    </lineage>
</organism>
<reference evidence="2 3" key="1">
    <citation type="submission" date="2016-11" db="EMBL/GenBank/DDBJ databases">
        <authorList>
            <person name="Jaros S."/>
            <person name="Januszkiewicz K."/>
            <person name="Wedrychowicz H."/>
        </authorList>
    </citation>
    <scope>NUCLEOTIDE SEQUENCE [LARGE SCALE GENOMIC DNA]</scope>
    <source>
        <strain evidence="2 3">DSM 28715</strain>
    </source>
</reference>
<keyword evidence="3" id="KW-1185">Reference proteome</keyword>
<protein>
    <submittedName>
        <fullName evidence="2">Hint domain-containing protein</fullName>
    </submittedName>
</protein>
<name>A0A1M5L1Y0_9RHOB</name>
<gene>
    <name evidence="2" type="ORF">SAMN05444003_0039</name>
</gene>